<organism evidence="1 2">
    <name type="scientific">Naganishia onofrii</name>
    <dbReference type="NCBI Taxonomy" id="1851511"/>
    <lineage>
        <taxon>Eukaryota</taxon>
        <taxon>Fungi</taxon>
        <taxon>Dikarya</taxon>
        <taxon>Basidiomycota</taxon>
        <taxon>Agaricomycotina</taxon>
        <taxon>Tremellomycetes</taxon>
        <taxon>Filobasidiales</taxon>
        <taxon>Filobasidiaceae</taxon>
        <taxon>Naganishia</taxon>
    </lineage>
</organism>
<comment type="caution">
    <text evidence="1">The sequence shown here is derived from an EMBL/GenBank/DDBJ whole genome shotgun (WGS) entry which is preliminary data.</text>
</comment>
<keyword evidence="2" id="KW-1185">Reference proteome</keyword>
<evidence type="ECO:0000313" key="1">
    <source>
        <dbReference type="EMBL" id="KAJ9123827.1"/>
    </source>
</evidence>
<protein>
    <submittedName>
        <fullName evidence="1">Uncharacterized protein</fullName>
    </submittedName>
</protein>
<dbReference type="EMBL" id="JASBWV010000011">
    <property type="protein sequence ID" value="KAJ9123827.1"/>
    <property type="molecule type" value="Genomic_DNA"/>
</dbReference>
<name>A0ACC2XMA1_9TREE</name>
<proteinExistence type="predicted"/>
<dbReference type="Proteomes" id="UP001234202">
    <property type="component" value="Unassembled WGS sequence"/>
</dbReference>
<sequence length="792" mass="88555">MAMRPAPPRPGEAPRPQAIPANPNGPPPTGNQNAAGTSVTSSQGFHGTSAPAGASSHGAGHLPTNSKTVRIGQYELGSTLGVGSFGKVKLAMKIINLRKMNQTEMNGRVKREIQYLKVLRHPHIIKLYEVITTPTDIIMVIEYAGGELFNYIVEKGKMHESEARRFFQQIICAMEYCHRHGIVHRDLKPENLLLDDYLNIKIADFGLSNIMTDGSFLKTSCGSPNYAAPEVIGGKQYAGPEIDVWSCGVILYVMLCGRLPFDDEYIPSLFKKINGGVYTLPSHLSPDAKHLLSRMLVVDPVKRITIPQIRELPWFQENLPQYLQPLPATPLLERPGELNPLIDVQTGPGGCVDDDAQQKLAEAKGLEWTKDLGIIEPQIVDELCEKMAGFSRADVWEALKKEKDNQIKVAYQLVRDHKRMLQDSAYGLGTDDHVMESFLSSSPPPWNAGLDNVGHVPLPTISLSCIDLSGLTVQQVKRSTSIKKRLEPKTQEGHDDWGDMEDIDEIPDSHFEILETSLPGRLDGKFKLDRYIRQFCTYAYFILCDKRAIPENGDPAYDVPGFQSQSLQSHEDAHRAAQAVIQHQTSRGGKTKQSKVRWHFGIRSRSPPMEVMHEIYKTLQQLGMQWKRKPEFVDEHGKPVSQTTLRDKRAKDKQNEINQGLYFVETRCKIDDVVVRMDLQLYRVDQDNYLVDFRNVGYYCTDPHEPGFGRIRRGSHTTTENGSISNDHAGMGSSYAGTGDTSTVSEKDPTEQGDHHSHQHSRRIREVCSPFVFLECACRLIVALASPGAEAS</sequence>
<evidence type="ECO:0000313" key="2">
    <source>
        <dbReference type="Proteomes" id="UP001234202"/>
    </source>
</evidence>
<gene>
    <name evidence="1" type="ORF">QFC24_003604</name>
</gene>
<reference evidence="1" key="1">
    <citation type="submission" date="2023-04" db="EMBL/GenBank/DDBJ databases">
        <title>Draft Genome sequencing of Naganishia species isolated from polar environments using Oxford Nanopore Technology.</title>
        <authorList>
            <person name="Leo P."/>
            <person name="Venkateswaran K."/>
        </authorList>
    </citation>
    <scope>NUCLEOTIDE SEQUENCE</scope>
    <source>
        <strain evidence="1">DBVPG 5303</strain>
    </source>
</reference>
<accession>A0ACC2XMA1</accession>